<gene>
    <name evidence="2" type="ORF">CTE05_07000</name>
</gene>
<dbReference type="AlphaFoldDB" id="A0A511JHK6"/>
<dbReference type="Proteomes" id="UP000321049">
    <property type="component" value="Unassembled WGS sequence"/>
</dbReference>
<dbReference type="EMBL" id="BJWH01000002">
    <property type="protein sequence ID" value="GEL97153.1"/>
    <property type="molecule type" value="Genomic_DNA"/>
</dbReference>
<evidence type="ECO:0000256" key="1">
    <source>
        <dbReference type="SAM" id="Phobius"/>
    </source>
</evidence>
<comment type="caution">
    <text evidence="2">The sequence shown here is derived from an EMBL/GenBank/DDBJ whole genome shotgun (WGS) entry which is preliminary data.</text>
</comment>
<protein>
    <recommendedName>
        <fullName evidence="4">Type 4 fimbrial biogenesis protein PilX N-terminal domain-containing protein</fullName>
    </recommendedName>
</protein>
<evidence type="ECO:0008006" key="4">
    <source>
        <dbReference type="Google" id="ProtNLM"/>
    </source>
</evidence>
<evidence type="ECO:0000313" key="2">
    <source>
        <dbReference type="EMBL" id="GEL97153.1"/>
    </source>
</evidence>
<evidence type="ECO:0000313" key="3">
    <source>
        <dbReference type="Proteomes" id="UP000321049"/>
    </source>
</evidence>
<keyword evidence="3" id="KW-1185">Reference proteome</keyword>
<accession>A0A511JHK6</accession>
<keyword evidence="1" id="KW-1133">Transmembrane helix</keyword>
<keyword evidence="1" id="KW-0472">Membrane</keyword>
<name>A0A511JHK6_9CELL</name>
<dbReference type="RefSeq" id="WP_146844716.1">
    <property type="nucleotide sequence ID" value="NZ_BJWH01000002.1"/>
</dbReference>
<proteinExistence type="predicted"/>
<dbReference type="OrthoDB" id="36432at2"/>
<sequence length="624" mass="66074">MNRFRRTFHANDEGIALVLVVGTMLVLAMLAMTALAYTMSGQKFARYDQDHSSAMTAAQSGVDDFISRLNRDDGYYRTIDCTNLAFKGPNVPGNTCGWTTGTPVGWLPVVPGTTDPRGAYFHYALDASRAGTEGTITLTVTGKANGRYRTVEAAVGKGGSTDYVYYTDFESADPSNVQAYGSTPSAACGGTGYANAKYWWAGRSSASCSEITFVSGDTLDGAVFSNDSVLSDGATFTSGFTTANPECDSATVTSSQSTWKYCLRKTGSNYATANFNGVKPQYSRNGPLYLDDTSAAFADYPGCHYTGSTRIIFNADGTMTVWSKTLNNGGVEPDEIAPAGGSEPDCGTATALNSAAGATVAVPDNMVVYVSDNTSSSISSAQCDAGQIGGPSGSTLPLGTYTKAIAAGRPTGNNQSYTYDRTMTETTKYCQVGNLYVQGVVKGRVTLASSQSVITTGDLVLAGGLNGTDMLGLVATNSVEVYHPWMMRVNGPSSGCPASTCKWATSASEVGEVVGWPVHYADPTGAVTVSGLNIMGSIQTLQHSFYVQQYNEGDTEGLLQVNGSIAQRWRGIVGTGNGNTGYLKNYVYDSRLKYAAPPYFPRWVNAQWSQRYFGEITTPQAVRS</sequence>
<organism evidence="2 3">
    <name type="scientific">Cellulomonas terrae</name>
    <dbReference type="NCBI Taxonomy" id="311234"/>
    <lineage>
        <taxon>Bacteria</taxon>
        <taxon>Bacillati</taxon>
        <taxon>Actinomycetota</taxon>
        <taxon>Actinomycetes</taxon>
        <taxon>Micrococcales</taxon>
        <taxon>Cellulomonadaceae</taxon>
        <taxon>Cellulomonas</taxon>
    </lineage>
</organism>
<feature type="transmembrane region" description="Helical" evidence="1">
    <location>
        <begin position="15"/>
        <end position="37"/>
    </location>
</feature>
<keyword evidence="1" id="KW-0812">Transmembrane</keyword>
<reference evidence="2 3" key="1">
    <citation type="submission" date="2019-07" db="EMBL/GenBank/DDBJ databases">
        <title>Whole genome shotgun sequence of Cellulomonas terrae NBRC 100819.</title>
        <authorList>
            <person name="Hosoyama A."/>
            <person name="Uohara A."/>
            <person name="Ohji S."/>
            <person name="Ichikawa N."/>
        </authorList>
    </citation>
    <scope>NUCLEOTIDE SEQUENCE [LARGE SCALE GENOMIC DNA]</scope>
    <source>
        <strain evidence="2 3">NBRC 100819</strain>
    </source>
</reference>